<proteinExistence type="predicted"/>
<name>A0ABS4H185_9BACL</name>
<sequence length="609" mass="70969">MFKKHTWIYCLILILVAAALLGTYFLSRGNMKVMFIDSGLKLQDAEVDTEIWKEEFVQKSLEKSYYGYQIPIEFSDVGLSNPYPNLYNFYWTIQLMENFNYPFSKAEIQNDFKKYLNSKITATNNIPEVLDAIYKIELYDLLDYSHEDLKKYENKLLSHFDEEDGLFFFSNKKENINSKLSMTLEIINGYNKLNISIDKEIKEKIKDRCLDLTKNNDLFSINNPVQSLDTGGMVISILKKLGYTNNSLPLEGKEKWIDYINNKYEFFLQSGDMNSILYLSRIIEVDSYFNHKFTVTKQQLDKFFMNNEQMFNIEPLILANAIKVYKDLGYAYPDQEKIINYIEHTINSGFNKNGTVELNLIENYYGIALAKKFNYKFDEKNMENLLVNIYERNVKEDSKISNLEKLESIYYLLASFKVLDVNIMNNGDKEALSKSLDSYLQDINNEDLSQLDRNLSSYYIGLKVKNLINDSISNKLRDKIINYIKIVDKNQTIYKNMKMSKIYTLIEGINFNNKDIKARIINGVKSLAQNGMFKSKYVSKSPDLVSTYQAFDLLDKEGVLTKEFKTLIHKKIRNTLTTNSLTGFNFNSKYLSLESIYYGCLLTSNLSGK</sequence>
<comment type="caution">
    <text evidence="2">The sequence shown here is derived from an EMBL/GenBank/DDBJ whole genome shotgun (WGS) entry which is preliminary data.</text>
</comment>
<keyword evidence="1" id="KW-0472">Membrane</keyword>
<keyword evidence="3" id="KW-1185">Reference proteome</keyword>
<evidence type="ECO:0000313" key="2">
    <source>
        <dbReference type="EMBL" id="MBP1936231.1"/>
    </source>
</evidence>
<dbReference type="RefSeq" id="WP_209846194.1">
    <property type="nucleotide sequence ID" value="NZ_JAGGKP010000001.1"/>
</dbReference>
<dbReference type="EMBL" id="JAGGKP010000001">
    <property type="protein sequence ID" value="MBP1936231.1"/>
    <property type="molecule type" value="Genomic_DNA"/>
</dbReference>
<keyword evidence="1" id="KW-1133">Transmembrane helix</keyword>
<dbReference type="Proteomes" id="UP001519273">
    <property type="component" value="Unassembled WGS sequence"/>
</dbReference>
<feature type="transmembrane region" description="Helical" evidence="1">
    <location>
        <begin position="6"/>
        <end position="26"/>
    </location>
</feature>
<reference evidence="2 3" key="1">
    <citation type="submission" date="2021-03" db="EMBL/GenBank/DDBJ databases">
        <title>Genomic Encyclopedia of Type Strains, Phase IV (KMG-IV): sequencing the most valuable type-strain genomes for metagenomic binning, comparative biology and taxonomic classification.</title>
        <authorList>
            <person name="Goeker M."/>
        </authorList>
    </citation>
    <scope>NUCLEOTIDE SEQUENCE [LARGE SCALE GENOMIC DNA]</scope>
    <source>
        <strain evidence="2 3">DSM 23491</strain>
    </source>
</reference>
<keyword evidence="1" id="KW-0812">Transmembrane</keyword>
<protein>
    <submittedName>
        <fullName evidence="2">Uncharacterized protein</fullName>
    </submittedName>
</protein>
<evidence type="ECO:0000313" key="3">
    <source>
        <dbReference type="Proteomes" id="UP001519273"/>
    </source>
</evidence>
<evidence type="ECO:0000256" key="1">
    <source>
        <dbReference type="SAM" id="Phobius"/>
    </source>
</evidence>
<organism evidence="2 3">
    <name type="scientific">Paenibacillus sediminis</name>
    <dbReference type="NCBI Taxonomy" id="664909"/>
    <lineage>
        <taxon>Bacteria</taxon>
        <taxon>Bacillati</taxon>
        <taxon>Bacillota</taxon>
        <taxon>Bacilli</taxon>
        <taxon>Bacillales</taxon>
        <taxon>Paenibacillaceae</taxon>
        <taxon>Paenibacillus</taxon>
    </lineage>
</organism>
<accession>A0ABS4H185</accession>
<gene>
    <name evidence="2" type="ORF">J2Z20_001092</name>
</gene>